<dbReference type="PIRSF" id="PIRSF005715">
    <property type="entry name" value="VPS45_Sec1"/>
    <property type="match status" value="1"/>
</dbReference>
<feature type="region of interest" description="Disordered" evidence="2">
    <location>
        <begin position="494"/>
        <end position="515"/>
    </location>
</feature>
<dbReference type="GO" id="GO:0016192">
    <property type="term" value="P:vesicle-mediated transport"/>
    <property type="evidence" value="ECO:0007669"/>
    <property type="project" value="InterPro"/>
</dbReference>
<dbReference type="Gene3D" id="3.90.830.10">
    <property type="entry name" value="Syntaxin Binding Protein 1, Chain A, domain 2"/>
    <property type="match status" value="1"/>
</dbReference>
<dbReference type="FunCoup" id="A0A1X2HVZ8">
    <property type="interactions" value="349"/>
</dbReference>
<dbReference type="Proteomes" id="UP000242180">
    <property type="component" value="Unassembled WGS sequence"/>
</dbReference>
<dbReference type="STRING" id="13706.A0A1X2HVZ8"/>
<dbReference type="EMBL" id="MCGN01000001">
    <property type="protein sequence ID" value="ORZ03733.1"/>
    <property type="molecule type" value="Genomic_DNA"/>
</dbReference>
<organism evidence="3 4">
    <name type="scientific">Syncephalastrum racemosum</name>
    <name type="common">Filamentous fungus</name>
    <dbReference type="NCBI Taxonomy" id="13706"/>
    <lineage>
        <taxon>Eukaryota</taxon>
        <taxon>Fungi</taxon>
        <taxon>Fungi incertae sedis</taxon>
        <taxon>Mucoromycota</taxon>
        <taxon>Mucoromycotina</taxon>
        <taxon>Mucoromycetes</taxon>
        <taxon>Mucorales</taxon>
        <taxon>Syncephalastraceae</taxon>
        <taxon>Syncephalastrum</taxon>
    </lineage>
</organism>
<comment type="similarity">
    <text evidence="1">Belongs to the STXBP/unc-18/SEC1 family.</text>
</comment>
<evidence type="ECO:0000256" key="1">
    <source>
        <dbReference type="ARBA" id="ARBA00009884"/>
    </source>
</evidence>
<keyword evidence="4" id="KW-1185">Reference proteome</keyword>
<evidence type="ECO:0000313" key="4">
    <source>
        <dbReference type="Proteomes" id="UP000242180"/>
    </source>
</evidence>
<dbReference type="Gene3D" id="3.40.50.1910">
    <property type="match status" value="1"/>
</dbReference>
<accession>A0A1X2HVZ8</accession>
<gene>
    <name evidence="3" type="ORF">BCR43DRAFT_483876</name>
</gene>
<dbReference type="InParanoid" id="A0A1X2HVZ8"/>
<proteinExistence type="inferred from homology"/>
<reference evidence="3 4" key="1">
    <citation type="submission" date="2016-07" db="EMBL/GenBank/DDBJ databases">
        <title>Pervasive Adenine N6-methylation of Active Genes in Fungi.</title>
        <authorList>
            <consortium name="DOE Joint Genome Institute"/>
            <person name="Mondo S.J."/>
            <person name="Dannebaum R.O."/>
            <person name="Kuo R.C."/>
            <person name="Labutti K."/>
            <person name="Haridas S."/>
            <person name="Kuo A."/>
            <person name="Salamov A."/>
            <person name="Ahrendt S.R."/>
            <person name="Lipzen A."/>
            <person name="Sullivan W."/>
            <person name="Andreopoulos W.B."/>
            <person name="Clum A."/>
            <person name="Lindquist E."/>
            <person name="Daum C."/>
            <person name="Ramamoorthy G.K."/>
            <person name="Gryganskyi A."/>
            <person name="Culley D."/>
            <person name="Magnuson J.K."/>
            <person name="James T.Y."/>
            <person name="O'Malley M.A."/>
            <person name="Stajich J.E."/>
            <person name="Spatafora J.W."/>
            <person name="Visel A."/>
            <person name="Grigoriev I.V."/>
        </authorList>
    </citation>
    <scope>NUCLEOTIDE SEQUENCE [LARGE SCALE GENOMIC DNA]</scope>
    <source>
        <strain evidence="3 4">NRRL 2496</strain>
    </source>
</reference>
<dbReference type="AlphaFoldDB" id="A0A1X2HVZ8"/>
<sequence length="690" mass="78002">MSTLKAPTARGIDQILRTRFLDIIKSVQPSGRWKLVVCDSLALKILNSACKMYDILEENVTVVENIEKPRQQYPSVEAVYILTPCEDSCRRLVDDLARPQGPMYAAAHVHFIQGLDNDLFKDLSRRLKDANVQDRVKNLKEMYVDFLVREPAVYALDDDRKFFTLFGQDTDGQGGAVSAAKITGELDDIAKQLLCVCVSLGENPLIRYHRPLDVQGTVNRNIPWHLAKLLQDELDQFCKINPNFPPPPETPMARGTMILLDRTIDPISPFLHEFTYQAMVADLLKVEETTSGLKYSYEFTQEDGTTKDQETTLNDQDTVYTAIRHQHIANTTEQLIDDFNKFIDENQGSSGGQGQNSVRSLTDMKNVIANLPQFQEMKTKFSSHMTIASDCMSEFRNQNLEVIGLIEQNMACGEMPDGSAPKHLVEELIPILDDPYTSQMIKTRLIMLWIATSDKVNQDDLELLLAHARLDQQFKDAIDNLSFLGVQLSKSANKQGQKTSRWHRKKRESTTSQQQDVPFDLSRYVPVVKRVAEGHIKETIDQSLFPLLRVARPEDLRRESTQEVKEGLQLRVYKTQWHKKSANKNANAAKPPSGPPVIIFIAGGMTYSEIRSAYELSQAFDRDVYIGSTHIITPDRFVDDLGTLHKRPPPPKSVVPPYESNVHKLAPPPPKHSVSSSTSPVSGHHKILKW</sequence>
<dbReference type="Gene3D" id="3.40.50.2060">
    <property type="match status" value="1"/>
</dbReference>
<dbReference type="SUPFAM" id="SSF56815">
    <property type="entry name" value="Sec1/munc18-like (SM) proteins"/>
    <property type="match status" value="1"/>
</dbReference>
<dbReference type="Gene3D" id="1.25.40.60">
    <property type="match status" value="1"/>
</dbReference>
<name>A0A1X2HVZ8_SYNRA</name>
<dbReference type="InterPro" id="IPR036045">
    <property type="entry name" value="Sec1-like_sf"/>
</dbReference>
<evidence type="ECO:0000313" key="3">
    <source>
        <dbReference type="EMBL" id="ORZ03733.1"/>
    </source>
</evidence>
<feature type="region of interest" description="Disordered" evidence="2">
    <location>
        <begin position="643"/>
        <end position="690"/>
    </location>
</feature>
<dbReference type="InterPro" id="IPR043127">
    <property type="entry name" value="Sec-1-like_dom3a"/>
</dbReference>
<protein>
    <submittedName>
        <fullName evidence="3">Sec1-like protein</fullName>
    </submittedName>
</protein>
<evidence type="ECO:0000256" key="2">
    <source>
        <dbReference type="SAM" id="MobiDB-lite"/>
    </source>
</evidence>
<dbReference type="InterPro" id="IPR043154">
    <property type="entry name" value="Sec-1-like_dom1"/>
</dbReference>
<dbReference type="PANTHER" id="PTHR11679">
    <property type="entry name" value="VESICLE PROTEIN SORTING-ASSOCIATED"/>
    <property type="match status" value="1"/>
</dbReference>
<dbReference type="OrthoDB" id="2228at2759"/>
<dbReference type="InterPro" id="IPR001619">
    <property type="entry name" value="Sec1-like"/>
</dbReference>
<dbReference type="InterPro" id="IPR027482">
    <property type="entry name" value="Sec1-like_dom2"/>
</dbReference>
<comment type="caution">
    <text evidence="3">The sequence shown here is derived from an EMBL/GenBank/DDBJ whole genome shotgun (WGS) entry which is preliminary data.</text>
</comment>
<dbReference type="Pfam" id="PF00995">
    <property type="entry name" value="Sec1"/>
    <property type="match status" value="1"/>
</dbReference>
<dbReference type="OMA" id="LNSACKM"/>
<feature type="compositionally biased region" description="Low complexity" evidence="2">
    <location>
        <begin position="672"/>
        <end position="682"/>
    </location>
</feature>